<gene>
    <name evidence="1" type="ORF">RM812_02605</name>
</gene>
<sequence length="164" mass="17896">MAVEYWHAYVVQNLKPLIDMRRRDHAAERAAGDLGADPMAGVVEWTLPYGMDDGNGLVRLTVFTEVVPETHERRIRVVVAAATRGWTQDDGKVSLPRFTGWGSEYVRPRREIEDAAALDVPRPDGPLTQGMAEALCAAVGGLPESLREEPGGEVGFSVAVREGN</sequence>
<proteinExistence type="predicted"/>
<dbReference type="Proteomes" id="UP001180724">
    <property type="component" value="Unassembled WGS sequence"/>
</dbReference>
<accession>A0ABU3AG21</accession>
<comment type="caution">
    <text evidence="1">The sequence shown here is derived from an EMBL/GenBank/DDBJ whole genome shotgun (WGS) entry which is preliminary data.</text>
</comment>
<reference evidence="1" key="1">
    <citation type="submission" date="2024-05" db="EMBL/GenBank/DDBJ databases">
        <title>30 novel species of actinomycetes from the DSMZ collection.</title>
        <authorList>
            <person name="Nouioui I."/>
        </authorList>
    </citation>
    <scope>NUCLEOTIDE SEQUENCE</scope>
    <source>
        <strain evidence="1">DSM 40712</strain>
    </source>
</reference>
<keyword evidence="2" id="KW-1185">Reference proteome</keyword>
<name>A0ABU3AG21_9ACTN</name>
<evidence type="ECO:0000313" key="2">
    <source>
        <dbReference type="Proteomes" id="UP001180724"/>
    </source>
</evidence>
<evidence type="ECO:0000313" key="1">
    <source>
        <dbReference type="EMBL" id="MDT0609127.1"/>
    </source>
</evidence>
<protein>
    <submittedName>
        <fullName evidence="1">Uncharacterized protein</fullName>
    </submittedName>
</protein>
<dbReference type="EMBL" id="JAVRFH010000002">
    <property type="protein sequence ID" value="MDT0609127.1"/>
    <property type="molecule type" value="Genomic_DNA"/>
</dbReference>
<organism evidence="1 2">
    <name type="scientific">Streptomyces lancefieldiae</name>
    <dbReference type="NCBI Taxonomy" id="3075520"/>
    <lineage>
        <taxon>Bacteria</taxon>
        <taxon>Bacillati</taxon>
        <taxon>Actinomycetota</taxon>
        <taxon>Actinomycetes</taxon>
        <taxon>Kitasatosporales</taxon>
        <taxon>Streptomycetaceae</taxon>
        <taxon>Streptomyces</taxon>
    </lineage>
</organism>
<dbReference type="RefSeq" id="WP_311570718.1">
    <property type="nucleotide sequence ID" value="NZ_JAVRFH010000002.1"/>
</dbReference>